<proteinExistence type="predicted"/>
<gene>
    <name evidence="2" type="ORF">HD596_001368</name>
</gene>
<reference evidence="2 3" key="1">
    <citation type="submission" date="2020-08" db="EMBL/GenBank/DDBJ databases">
        <title>Sequencing the genomes of 1000 actinobacteria strains.</title>
        <authorList>
            <person name="Klenk H.-P."/>
        </authorList>
    </citation>
    <scope>NUCLEOTIDE SEQUENCE [LARGE SCALE GENOMIC DNA]</scope>
    <source>
        <strain evidence="2 3">DSM 45507</strain>
    </source>
</reference>
<evidence type="ECO:0000313" key="2">
    <source>
        <dbReference type="EMBL" id="MBB5774612.1"/>
    </source>
</evidence>
<accession>A0A7W9L8J2</accession>
<protein>
    <submittedName>
        <fullName evidence="2">Uncharacterized protein</fullName>
    </submittedName>
</protein>
<dbReference type="EMBL" id="JACHMB010000001">
    <property type="protein sequence ID" value="MBB5774612.1"/>
    <property type="molecule type" value="Genomic_DNA"/>
</dbReference>
<name>A0A7W9L8J2_9ACTN</name>
<comment type="caution">
    <text evidence="2">The sequence shown here is derived from an EMBL/GenBank/DDBJ whole genome shotgun (WGS) entry which is preliminary data.</text>
</comment>
<dbReference type="Proteomes" id="UP000579153">
    <property type="component" value="Unassembled WGS sequence"/>
</dbReference>
<feature type="compositionally biased region" description="Polar residues" evidence="1">
    <location>
        <begin position="28"/>
        <end position="38"/>
    </location>
</feature>
<sequence>MRVWRAFVPLPEASGRRDAAWRDPGLGTRTQGAGSGQPTPAVVGPWAWGGGAFGRRASGPGSCGGCWGAGCPWDRLGSCGGS</sequence>
<keyword evidence="3" id="KW-1185">Reference proteome</keyword>
<feature type="region of interest" description="Disordered" evidence="1">
    <location>
        <begin position="14"/>
        <end position="44"/>
    </location>
</feature>
<dbReference type="RefSeq" id="WP_185068440.1">
    <property type="nucleotide sequence ID" value="NZ_JACHMB010000001.1"/>
</dbReference>
<organism evidence="2 3">
    <name type="scientific">Nonomuraea jabiensis</name>
    <dbReference type="NCBI Taxonomy" id="882448"/>
    <lineage>
        <taxon>Bacteria</taxon>
        <taxon>Bacillati</taxon>
        <taxon>Actinomycetota</taxon>
        <taxon>Actinomycetes</taxon>
        <taxon>Streptosporangiales</taxon>
        <taxon>Streptosporangiaceae</taxon>
        <taxon>Nonomuraea</taxon>
    </lineage>
</organism>
<dbReference type="AlphaFoldDB" id="A0A7W9L8J2"/>
<evidence type="ECO:0000256" key="1">
    <source>
        <dbReference type="SAM" id="MobiDB-lite"/>
    </source>
</evidence>
<evidence type="ECO:0000313" key="3">
    <source>
        <dbReference type="Proteomes" id="UP000579153"/>
    </source>
</evidence>